<dbReference type="STRING" id="1236220.SAMN04488112_108133"/>
<dbReference type="EMBL" id="FMZA01000008">
    <property type="protein sequence ID" value="SDC46902.1"/>
    <property type="molecule type" value="Genomic_DNA"/>
</dbReference>
<keyword evidence="3" id="KW-1185">Reference proteome</keyword>
<accession>A0A1G6LUG1</accession>
<name>A0A1G6LUG1_9BACL</name>
<dbReference type="Proteomes" id="UP000199387">
    <property type="component" value="Unassembled WGS sequence"/>
</dbReference>
<dbReference type="AlphaFoldDB" id="A0A1G6LUG1"/>
<keyword evidence="1" id="KW-0812">Transmembrane</keyword>
<proteinExistence type="predicted"/>
<dbReference type="RefSeq" id="WP_091569243.1">
    <property type="nucleotide sequence ID" value="NZ_FMZA01000008.1"/>
</dbReference>
<evidence type="ECO:0000256" key="1">
    <source>
        <dbReference type="SAM" id="Phobius"/>
    </source>
</evidence>
<gene>
    <name evidence="2" type="ORF">SAMN04488112_108133</name>
</gene>
<keyword evidence="1" id="KW-1133">Transmembrane helix</keyword>
<feature type="transmembrane region" description="Helical" evidence="1">
    <location>
        <begin position="6"/>
        <end position="27"/>
    </location>
</feature>
<keyword evidence="1" id="KW-0472">Membrane</keyword>
<organism evidence="2 3">
    <name type="scientific">Melghirimyces thermohalophilus</name>
    <dbReference type="NCBI Taxonomy" id="1236220"/>
    <lineage>
        <taxon>Bacteria</taxon>
        <taxon>Bacillati</taxon>
        <taxon>Bacillota</taxon>
        <taxon>Bacilli</taxon>
        <taxon>Bacillales</taxon>
        <taxon>Thermoactinomycetaceae</taxon>
        <taxon>Melghirimyces</taxon>
    </lineage>
</organism>
<reference evidence="2 3" key="1">
    <citation type="submission" date="2016-10" db="EMBL/GenBank/DDBJ databases">
        <authorList>
            <person name="de Groot N.N."/>
        </authorList>
    </citation>
    <scope>NUCLEOTIDE SEQUENCE [LARGE SCALE GENOMIC DNA]</scope>
    <source>
        <strain evidence="2 3">DSM 45514</strain>
    </source>
</reference>
<protein>
    <submittedName>
        <fullName evidence="2">Uncharacterized protein</fullName>
    </submittedName>
</protein>
<dbReference type="OrthoDB" id="2991037at2"/>
<evidence type="ECO:0000313" key="3">
    <source>
        <dbReference type="Proteomes" id="UP000199387"/>
    </source>
</evidence>
<evidence type="ECO:0000313" key="2">
    <source>
        <dbReference type="EMBL" id="SDC46902.1"/>
    </source>
</evidence>
<sequence>MAKNHWIQALLVTAIAINLMLVGILIVRHQVEPAGVIPASAKPGQTALRSEIQLQYQGTTQERNWEVEHYRKVEVFLDKKGRVVKTKPTGEEKHVRYWKGT</sequence>